<comment type="caution">
    <text evidence="1">The sequence shown here is derived from an EMBL/GenBank/DDBJ whole genome shotgun (WGS) entry which is preliminary data.</text>
</comment>
<accession>A0ABP5ESA0</accession>
<proteinExistence type="predicted"/>
<keyword evidence="2" id="KW-1185">Reference proteome</keyword>
<dbReference type="Proteomes" id="UP001501585">
    <property type="component" value="Unassembled WGS sequence"/>
</dbReference>
<evidence type="ECO:0000313" key="1">
    <source>
        <dbReference type="EMBL" id="GAA2003915.1"/>
    </source>
</evidence>
<dbReference type="EMBL" id="BAAAPC010000014">
    <property type="protein sequence ID" value="GAA2003915.1"/>
    <property type="molecule type" value="Genomic_DNA"/>
</dbReference>
<name>A0ABP5ESA0_9ACTN</name>
<dbReference type="RefSeq" id="WP_344163653.1">
    <property type="nucleotide sequence ID" value="NZ_BAAAPC010000014.1"/>
</dbReference>
<gene>
    <name evidence="1" type="ORF">GCM10009799_33850</name>
</gene>
<reference evidence="2" key="1">
    <citation type="journal article" date="2019" name="Int. J. Syst. Evol. Microbiol.">
        <title>The Global Catalogue of Microorganisms (GCM) 10K type strain sequencing project: providing services to taxonomists for standard genome sequencing and annotation.</title>
        <authorList>
            <consortium name="The Broad Institute Genomics Platform"/>
            <consortium name="The Broad Institute Genome Sequencing Center for Infectious Disease"/>
            <person name="Wu L."/>
            <person name="Ma J."/>
        </authorList>
    </citation>
    <scope>NUCLEOTIDE SEQUENCE [LARGE SCALE GENOMIC DNA]</scope>
    <source>
        <strain evidence="2">JCM 15313</strain>
    </source>
</reference>
<sequence length="80" mass="8851">MALLPTNQDHSTFRYSASARSTFSEDASRVRSGHGPQNMAMLRNLAIPLLAKVGAASIPEAVRWVPYETFARPLELLRIP</sequence>
<evidence type="ECO:0000313" key="2">
    <source>
        <dbReference type="Proteomes" id="UP001501585"/>
    </source>
</evidence>
<protein>
    <submittedName>
        <fullName evidence="1">Uncharacterized protein</fullName>
    </submittedName>
</protein>
<organism evidence="1 2">
    <name type="scientific">Nocardiopsis rhodophaea</name>
    <dbReference type="NCBI Taxonomy" id="280238"/>
    <lineage>
        <taxon>Bacteria</taxon>
        <taxon>Bacillati</taxon>
        <taxon>Actinomycetota</taxon>
        <taxon>Actinomycetes</taxon>
        <taxon>Streptosporangiales</taxon>
        <taxon>Nocardiopsidaceae</taxon>
        <taxon>Nocardiopsis</taxon>
    </lineage>
</organism>